<dbReference type="Proteomes" id="UP000694865">
    <property type="component" value="Unplaced"/>
</dbReference>
<protein>
    <submittedName>
        <fullName evidence="8">Transmembrane protein 50A-like</fullName>
    </submittedName>
</protein>
<feature type="transmembrane region" description="Helical" evidence="6">
    <location>
        <begin position="130"/>
        <end position="151"/>
    </location>
</feature>
<evidence type="ECO:0000313" key="7">
    <source>
        <dbReference type="Proteomes" id="UP000694865"/>
    </source>
</evidence>
<evidence type="ECO:0000313" key="8">
    <source>
        <dbReference type="RefSeq" id="XP_006821166.1"/>
    </source>
</evidence>
<feature type="transmembrane region" description="Helical" evidence="6">
    <location>
        <begin position="98"/>
        <end position="124"/>
    </location>
</feature>
<dbReference type="RefSeq" id="XP_006821166.1">
    <property type="nucleotide sequence ID" value="XM_006821103.1"/>
</dbReference>
<sequence>MSGWLDNIECRRCDCLDTVAEKRNVIASVAAGALFFTGWWFVIDAAAVVPANSDFNHAFHTFGVISTIAFFMINAISNAQVRGDTMGTGCLGQTGARVWLFIGFFLAFGSLIGACWILFGPYVVDKKYPIIWPGVAIFLQNAFIFFASIVFKFGRTEELWE</sequence>
<reference evidence="8" key="1">
    <citation type="submission" date="2025-08" db="UniProtKB">
        <authorList>
            <consortium name="RefSeq"/>
        </authorList>
    </citation>
    <scope>IDENTIFICATION</scope>
    <source>
        <tissue evidence="8">Testes</tissue>
    </source>
</reference>
<comment type="similarity">
    <text evidence="2">Belongs to the UPF0220 family.</text>
</comment>
<comment type="subcellular location">
    <subcellularLocation>
        <location evidence="1">Membrane</location>
        <topology evidence="1">Multi-pass membrane protein</topology>
    </subcellularLocation>
</comment>
<dbReference type="Pfam" id="PF05255">
    <property type="entry name" value="UPF0220"/>
    <property type="match status" value="1"/>
</dbReference>
<keyword evidence="3 6" id="KW-0812">Transmembrane</keyword>
<keyword evidence="7" id="KW-1185">Reference proteome</keyword>
<evidence type="ECO:0000256" key="4">
    <source>
        <dbReference type="ARBA" id="ARBA00022989"/>
    </source>
</evidence>
<keyword evidence="4 6" id="KW-1133">Transmembrane helix</keyword>
<gene>
    <name evidence="8" type="primary">LOC102804896</name>
</gene>
<keyword evidence="5 6" id="KW-0472">Membrane</keyword>
<proteinExistence type="inferred from homology"/>
<organism evidence="7 8">
    <name type="scientific">Saccoglossus kowalevskii</name>
    <name type="common">Acorn worm</name>
    <dbReference type="NCBI Taxonomy" id="10224"/>
    <lineage>
        <taxon>Eukaryota</taxon>
        <taxon>Metazoa</taxon>
        <taxon>Hemichordata</taxon>
        <taxon>Enteropneusta</taxon>
        <taxon>Harrimaniidae</taxon>
        <taxon>Saccoglossus</taxon>
    </lineage>
</organism>
<evidence type="ECO:0000256" key="1">
    <source>
        <dbReference type="ARBA" id="ARBA00004141"/>
    </source>
</evidence>
<name>A0ABM0MMC5_SACKO</name>
<evidence type="ECO:0000256" key="5">
    <source>
        <dbReference type="ARBA" id="ARBA00023136"/>
    </source>
</evidence>
<accession>A0ABM0MMC5</accession>
<feature type="transmembrane region" description="Helical" evidence="6">
    <location>
        <begin position="55"/>
        <end position="77"/>
    </location>
</feature>
<evidence type="ECO:0000256" key="2">
    <source>
        <dbReference type="ARBA" id="ARBA00005335"/>
    </source>
</evidence>
<feature type="transmembrane region" description="Helical" evidence="6">
    <location>
        <begin position="25"/>
        <end position="43"/>
    </location>
</feature>
<evidence type="ECO:0000256" key="3">
    <source>
        <dbReference type="ARBA" id="ARBA00022692"/>
    </source>
</evidence>
<dbReference type="PANTHER" id="PTHR13180">
    <property type="entry name" value="SMALL MEMBRANE PROTEIN-RELATED"/>
    <property type="match status" value="1"/>
</dbReference>
<dbReference type="GeneID" id="102804896"/>
<dbReference type="InterPro" id="IPR007919">
    <property type="entry name" value="UPF0220"/>
</dbReference>
<evidence type="ECO:0000256" key="6">
    <source>
        <dbReference type="SAM" id="Phobius"/>
    </source>
</evidence>